<dbReference type="EMBL" id="BBNU01000010">
    <property type="protein sequence ID" value="GAL80493.1"/>
    <property type="molecule type" value="Genomic_DNA"/>
</dbReference>
<comment type="caution">
    <text evidence="1">The sequence shown here is derived from an EMBL/GenBank/DDBJ whole genome shotgun (WGS) entry which is preliminary data.</text>
</comment>
<protein>
    <submittedName>
        <fullName evidence="1">Uncharacterized protein</fullName>
    </submittedName>
</protein>
<reference evidence="1 2" key="1">
    <citation type="journal article" date="2014" name="Genome Announc.">
        <title>Draft Genome Sequences of Marine Flavobacterium Algibacter lectus Strains SS8 and NR4.</title>
        <authorList>
            <person name="Takatani N."/>
            <person name="Nakanishi M."/>
            <person name="Meirelles P."/>
            <person name="Mino S."/>
            <person name="Suda W."/>
            <person name="Oshima K."/>
            <person name="Hattori M."/>
            <person name="Ohkuma M."/>
            <person name="Hosokawa M."/>
            <person name="Miyashita K."/>
            <person name="Thompson F.L."/>
            <person name="Niwa A."/>
            <person name="Sawabe T."/>
            <person name="Sawabe T."/>
        </authorList>
    </citation>
    <scope>NUCLEOTIDE SEQUENCE [LARGE SCALE GENOMIC DNA]</scope>
    <source>
        <strain evidence="2">JCM19274</strain>
    </source>
</reference>
<evidence type="ECO:0000313" key="1">
    <source>
        <dbReference type="EMBL" id="GAL80493.1"/>
    </source>
</evidence>
<sequence>MLFTVVNKLYIDSVFRSSLAEKEIEYYRYSSNPPALLNNILWYALPKQKRVILSLIIHF</sequence>
<proteinExistence type="predicted"/>
<name>A0A090WWB0_9FLAO</name>
<dbReference type="Proteomes" id="UP000029643">
    <property type="component" value="Unassembled WGS sequence"/>
</dbReference>
<evidence type="ECO:0000313" key="2">
    <source>
        <dbReference type="Proteomes" id="UP000029643"/>
    </source>
</evidence>
<organism evidence="1 2">
    <name type="scientific">Algibacter lectus</name>
    <dbReference type="NCBI Taxonomy" id="221126"/>
    <lineage>
        <taxon>Bacteria</taxon>
        <taxon>Pseudomonadati</taxon>
        <taxon>Bacteroidota</taxon>
        <taxon>Flavobacteriia</taxon>
        <taxon>Flavobacteriales</taxon>
        <taxon>Flavobacteriaceae</taxon>
        <taxon>Algibacter</taxon>
    </lineage>
</organism>
<dbReference type="AlphaFoldDB" id="A0A090WWB0"/>
<accession>A0A090WWB0</accession>
<gene>
    <name evidence="1" type="ORF">JCM19274_783</name>
</gene>